<dbReference type="Proteomes" id="UP000823862">
    <property type="component" value="Unassembled WGS sequence"/>
</dbReference>
<gene>
    <name evidence="1" type="ORF">H9950_00330</name>
</gene>
<organism evidence="1 2">
    <name type="scientific">Candidatus Bacteroides avicola</name>
    <dbReference type="NCBI Taxonomy" id="2838468"/>
    <lineage>
        <taxon>Bacteria</taxon>
        <taxon>Pseudomonadati</taxon>
        <taxon>Bacteroidota</taxon>
        <taxon>Bacteroidia</taxon>
        <taxon>Bacteroidales</taxon>
        <taxon>Bacteroidaceae</taxon>
        <taxon>Bacteroides</taxon>
    </lineage>
</organism>
<comment type="caution">
    <text evidence="1">The sequence shown here is derived from an EMBL/GenBank/DDBJ whole genome shotgun (WGS) entry which is preliminary data.</text>
</comment>
<accession>A0A9D2HUD5</accession>
<dbReference type="EMBL" id="DWZI01000002">
    <property type="protein sequence ID" value="HJA84644.1"/>
    <property type="molecule type" value="Genomic_DNA"/>
</dbReference>
<dbReference type="AlphaFoldDB" id="A0A9D2HUD5"/>
<protein>
    <submittedName>
        <fullName evidence="1">Uncharacterized protein</fullName>
    </submittedName>
</protein>
<feature type="non-terminal residue" evidence="1">
    <location>
        <position position="1"/>
    </location>
</feature>
<reference evidence="1" key="2">
    <citation type="submission" date="2021-04" db="EMBL/GenBank/DDBJ databases">
        <authorList>
            <person name="Gilroy R."/>
        </authorList>
    </citation>
    <scope>NUCLEOTIDE SEQUENCE</scope>
    <source>
        <strain evidence="1">ChiHjej12B11-9795</strain>
    </source>
</reference>
<sequence>KDNVLLDTEMSLADYLYQESVQGDVRYFRLSYDLLQRVMEQKKANGELDAYARKHPDVMELYKTMNEDSNDLIVVFHEKQ</sequence>
<evidence type="ECO:0000313" key="2">
    <source>
        <dbReference type="Proteomes" id="UP000823862"/>
    </source>
</evidence>
<proteinExistence type="predicted"/>
<name>A0A9D2HUD5_9BACE</name>
<reference evidence="1" key="1">
    <citation type="journal article" date="2021" name="PeerJ">
        <title>Extensive microbial diversity within the chicken gut microbiome revealed by metagenomics and culture.</title>
        <authorList>
            <person name="Gilroy R."/>
            <person name="Ravi A."/>
            <person name="Getino M."/>
            <person name="Pursley I."/>
            <person name="Horton D.L."/>
            <person name="Alikhan N.F."/>
            <person name="Baker D."/>
            <person name="Gharbi K."/>
            <person name="Hall N."/>
            <person name="Watson M."/>
            <person name="Adriaenssens E.M."/>
            <person name="Foster-Nyarko E."/>
            <person name="Jarju S."/>
            <person name="Secka A."/>
            <person name="Antonio M."/>
            <person name="Oren A."/>
            <person name="Chaudhuri R.R."/>
            <person name="La Ragione R."/>
            <person name="Hildebrand F."/>
            <person name="Pallen M.J."/>
        </authorList>
    </citation>
    <scope>NUCLEOTIDE SEQUENCE</scope>
    <source>
        <strain evidence="1">ChiHjej12B11-9795</strain>
    </source>
</reference>
<evidence type="ECO:0000313" key="1">
    <source>
        <dbReference type="EMBL" id="HJA84644.1"/>
    </source>
</evidence>